<sequence length="1044" mass="112916">MRIADTSIRRPVFAVMVIGALVVLGWISLGRLGIDLFPNVEFPYVSVVTTLEGAAPDTIETEVTDLIEESVNTIAGIRQLRSVSSEGYSQVNIEFELGENVDLKAQDVRDKTTIALQDLPDDVDQPIVDKVDPDAAPILSVVIAGNTSIGALTTFADEVAKEAIQRVQGVGSVTLVGGREREMRIWLDADKMRAYGVSATEVVESVRSEHIETPGGRLEIAGNTREFGVKTNAEAQTVEDFKNLVVRFNAGQPPTRLRDVARVEDGFEEERTFAQLNGRTGVSLEVRRQSGRNTVEVARAVKEEVERVKALAPKGMEIIIARDVSRFIESSIQDVLKDLIIAIVLVVLITYFFLLSWQATLIVATAIPVSLVSTFFIFYLFDFTINMLTLLALTVAIGLLVDDAIVVIESIQRDVDRGIDRFKAASSGTHRVGLAVLAGTFATLAVFVPIAFMAGIVGRFFMQYGLAIVFSVSVSLLVALTLTPMLSARFLQPGSSHWRCLRPIEKFHLRLENAYGRLIRLAVRYRYLVLLGAISTLFIGGWFAGQIPTAFTSNADRSEFQGAIELPLGYGIGEAKLAAANIHTALSDLPEVTDVFVTVGAGSQAKVNQLDLYVLLTPKQGRVLGQFEIIDRARAALAEAIPIATKSALAEVPWVSGGGISSADIEYVIRGSDLEKIDAYVEPLMTAMRRSGAFVDVRSTYEVGRPELQIVVDRLRAGDLGVSAQALAATSRIMVGGVDVGTFEAGGKRYDIRARLEVPQRQNLKQLEQIQIRSAGGALVDLVSLAELKITTGPAQIDRQDRARKISVLANAGVGIALGSSVDVLNELLEEYPLPTGMSATFEGQARRLGETAQAIAFAFTLALIALYMVLASQFDRFGQPLIIMLTAPLSFSGAFAALYFGGQEMSLFAQIGLLALMGIVMKNGILLVDRANQLVAEGLDLKEAIVLACPERLRPVLMTALAAVFAMLPVAFATSDGAEWRNSMGFIILGGLSSSTLLTLLVVPAAYVLPDDLKRGKQWLVSKIRSRDASSAHRVRASTPSSE</sequence>
<dbReference type="Gene3D" id="3.30.70.1430">
    <property type="entry name" value="Multidrug efflux transporter AcrB pore domain"/>
    <property type="match status" value="2"/>
</dbReference>
<dbReference type="InterPro" id="IPR027463">
    <property type="entry name" value="AcrB_DN_DC_subdom"/>
</dbReference>
<feature type="transmembrane region" description="Helical" evidence="1">
    <location>
        <begin position="527"/>
        <end position="545"/>
    </location>
</feature>
<keyword evidence="1" id="KW-0472">Membrane</keyword>
<feature type="transmembrane region" description="Helical" evidence="1">
    <location>
        <begin position="387"/>
        <end position="411"/>
    </location>
</feature>
<protein>
    <submittedName>
        <fullName evidence="2">Efflux RND transporter permease subunit</fullName>
    </submittedName>
</protein>
<feature type="transmembrane region" description="Helical" evidence="1">
    <location>
        <begin position="361"/>
        <end position="381"/>
    </location>
</feature>
<feature type="transmembrane region" description="Helical" evidence="1">
    <location>
        <begin position="883"/>
        <end position="902"/>
    </location>
</feature>
<dbReference type="Gene3D" id="3.30.2090.10">
    <property type="entry name" value="Multidrug efflux transporter AcrB TolC docking domain, DN and DC subdomains"/>
    <property type="match status" value="2"/>
</dbReference>
<keyword evidence="1" id="KW-0812">Transmembrane</keyword>
<feature type="transmembrane region" description="Helical" evidence="1">
    <location>
        <begin position="461"/>
        <end position="482"/>
    </location>
</feature>
<dbReference type="SUPFAM" id="SSF82714">
    <property type="entry name" value="Multidrug efflux transporter AcrB TolC docking domain, DN and DC subdomains"/>
    <property type="match status" value="2"/>
</dbReference>
<keyword evidence="3" id="KW-1185">Reference proteome</keyword>
<evidence type="ECO:0000313" key="2">
    <source>
        <dbReference type="EMBL" id="WOJ98580.1"/>
    </source>
</evidence>
<evidence type="ECO:0000256" key="1">
    <source>
        <dbReference type="SAM" id="Phobius"/>
    </source>
</evidence>
<dbReference type="PANTHER" id="PTHR32063">
    <property type="match status" value="1"/>
</dbReference>
<dbReference type="PRINTS" id="PR00702">
    <property type="entry name" value="ACRIFLAVINRP"/>
</dbReference>
<feature type="transmembrane region" description="Helical" evidence="1">
    <location>
        <begin position="957"/>
        <end position="975"/>
    </location>
</feature>
<dbReference type="Gene3D" id="1.20.1640.10">
    <property type="entry name" value="Multidrug efflux transporter AcrB transmembrane domain"/>
    <property type="match status" value="2"/>
</dbReference>
<feature type="transmembrane region" description="Helical" evidence="1">
    <location>
        <begin position="853"/>
        <end position="871"/>
    </location>
</feature>
<feature type="transmembrane region" description="Helical" evidence="1">
    <location>
        <begin position="987"/>
        <end position="1010"/>
    </location>
</feature>
<dbReference type="Gene3D" id="3.30.70.1440">
    <property type="entry name" value="Multidrug efflux transporter AcrB pore domain"/>
    <property type="match status" value="1"/>
</dbReference>
<dbReference type="InterPro" id="IPR001036">
    <property type="entry name" value="Acrflvin-R"/>
</dbReference>
<dbReference type="Proteomes" id="UP001626549">
    <property type="component" value="Chromosome"/>
</dbReference>
<proteinExistence type="predicted"/>
<accession>A0ABZ0IJV7</accession>
<feature type="transmembrane region" description="Helical" evidence="1">
    <location>
        <begin position="908"/>
        <end position="929"/>
    </location>
</feature>
<reference evidence="2 3" key="1">
    <citation type="submission" date="2023-10" db="EMBL/GenBank/DDBJ databases">
        <title>Two novel species belonging to the OM43/NOR5 clade.</title>
        <authorList>
            <person name="Park M."/>
        </authorList>
    </citation>
    <scope>NUCLEOTIDE SEQUENCE [LARGE SCALE GENOMIC DNA]</scope>
    <source>
        <strain evidence="2 3">IMCC45268</strain>
    </source>
</reference>
<dbReference type="EMBL" id="CP136865">
    <property type="protein sequence ID" value="WOJ98580.1"/>
    <property type="molecule type" value="Genomic_DNA"/>
</dbReference>
<name>A0ABZ0IJV7_9GAMM</name>
<feature type="transmembrane region" description="Helical" evidence="1">
    <location>
        <begin position="12"/>
        <end position="29"/>
    </location>
</feature>
<feature type="transmembrane region" description="Helical" evidence="1">
    <location>
        <begin position="432"/>
        <end position="455"/>
    </location>
</feature>
<dbReference type="RefSeq" id="WP_407329937.1">
    <property type="nucleotide sequence ID" value="NZ_CP136865.1"/>
</dbReference>
<dbReference type="Gene3D" id="3.30.70.1320">
    <property type="entry name" value="Multidrug efflux transporter AcrB pore domain like"/>
    <property type="match status" value="1"/>
</dbReference>
<gene>
    <name evidence="2" type="ORF">R0137_08415</name>
</gene>
<dbReference type="PANTHER" id="PTHR32063:SF0">
    <property type="entry name" value="SWARMING MOTILITY PROTEIN SWRC"/>
    <property type="match status" value="1"/>
</dbReference>
<dbReference type="Pfam" id="PF00873">
    <property type="entry name" value="ACR_tran"/>
    <property type="match status" value="1"/>
</dbReference>
<keyword evidence="1" id="KW-1133">Transmembrane helix</keyword>
<evidence type="ECO:0000313" key="3">
    <source>
        <dbReference type="Proteomes" id="UP001626549"/>
    </source>
</evidence>
<dbReference type="SUPFAM" id="SSF82693">
    <property type="entry name" value="Multidrug efflux transporter AcrB pore domain, PN1, PN2, PC1 and PC2 subdomains"/>
    <property type="match status" value="2"/>
</dbReference>
<organism evidence="2 3">
    <name type="scientific">Congregibacter brevis</name>
    <dbReference type="NCBI Taxonomy" id="3081201"/>
    <lineage>
        <taxon>Bacteria</taxon>
        <taxon>Pseudomonadati</taxon>
        <taxon>Pseudomonadota</taxon>
        <taxon>Gammaproteobacteria</taxon>
        <taxon>Cellvibrionales</taxon>
        <taxon>Halieaceae</taxon>
        <taxon>Congregibacter</taxon>
    </lineage>
</organism>
<dbReference type="SUPFAM" id="SSF82866">
    <property type="entry name" value="Multidrug efflux transporter AcrB transmembrane domain"/>
    <property type="match status" value="2"/>
</dbReference>
<feature type="transmembrane region" description="Helical" evidence="1">
    <location>
        <begin position="335"/>
        <end position="354"/>
    </location>
</feature>